<sequence>MQPTTPATGYQPPIFIDNVLRMAAKSHDHTGGDYIPYLTVIYHALVDLLETPLEGNAHLPLEFDDGTEDPDDHGINIIIINEKGDIHCRSKYAPTDLLGLRDPYAVKTELIMQHLLRRLFGIIHLRLTERATSSKGTARTRKDFLIEAKKDYPAFVKVFNEAIACLEGDADAENED</sequence>
<comment type="caution">
    <text evidence="1">The sequence shown here is derived from an EMBL/GenBank/DDBJ whole genome shotgun (WGS) entry which is preliminary data.</text>
</comment>
<reference evidence="1" key="1">
    <citation type="submission" date="2022-07" db="EMBL/GenBank/DDBJ databases">
        <title>Genome Sequence of Agrocybe chaxingu.</title>
        <authorList>
            <person name="Buettner E."/>
        </authorList>
    </citation>
    <scope>NUCLEOTIDE SEQUENCE</scope>
    <source>
        <strain evidence="1">MP-N11</strain>
    </source>
</reference>
<gene>
    <name evidence="1" type="ORF">NLJ89_g2910</name>
</gene>
<keyword evidence="2" id="KW-1185">Reference proteome</keyword>
<dbReference type="AlphaFoldDB" id="A0A9W8KBS2"/>
<name>A0A9W8KBS2_9AGAR</name>
<dbReference type="EMBL" id="JANKHO010000195">
    <property type="protein sequence ID" value="KAJ3513493.1"/>
    <property type="molecule type" value="Genomic_DNA"/>
</dbReference>
<evidence type="ECO:0000313" key="1">
    <source>
        <dbReference type="EMBL" id="KAJ3513493.1"/>
    </source>
</evidence>
<dbReference type="OrthoDB" id="10379013at2759"/>
<protein>
    <submittedName>
        <fullName evidence="1">Uncharacterized protein</fullName>
    </submittedName>
</protein>
<accession>A0A9W8KBS2</accession>
<evidence type="ECO:0000313" key="2">
    <source>
        <dbReference type="Proteomes" id="UP001148786"/>
    </source>
</evidence>
<proteinExistence type="predicted"/>
<organism evidence="1 2">
    <name type="scientific">Agrocybe chaxingu</name>
    <dbReference type="NCBI Taxonomy" id="84603"/>
    <lineage>
        <taxon>Eukaryota</taxon>
        <taxon>Fungi</taxon>
        <taxon>Dikarya</taxon>
        <taxon>Basidiomycota</taxon>
        <taxon>Agaricomycotina</taxon>
        <taxon>Agaricomycetes</taxon>
        <taxon>Agaricomycetidae</taxon>
        <taxon>Agaricales</taxon>
        <taxon>Agaricineae</taxon>
        <taxon>Strophariaceae</taxon>
        <taxon>Agrocybe</taxon>
    </lineage>
</organism>
<dbReference type="Proteomes" id="UP001148786">
    <property type="component" value="Unassembled WGS sequence"/>
</dbReference>